<proteinExistence type="predicted"/>
<evidence type="ECO:0000256" key="4">
    <source>
        <dbReference type="ARBA" id="ARBA00022723"/>
    </source>
</evidence>
<evidence type="ECO:0000256" key="2">
    <source>
        <dbReference type="ARBA" id="ARBA00012483"/>
    </source>
</evidence>
<dbReference type="STRING" id="126957.T1IK83"/>
<dbReference type="OMA" id="LCCFHRL"/>
<dbReference type="PROSITE" id="PS50188">
    <property type="entry name" value="B302_SPRY"/>
    <property type="match status" value="1"/>
</dbReference>
<dbReference type="InterPro" id="IPR001841">
    <property type="entry name" value="Znf_RING"/>
</dbReference>
<dbReference type="InterPro" id="IPR035773">
    <property type="entry name" value="SPRY_RNF123"/>
</dbReference>
<keyword evidence="7" id="KW-0862">Zinc</keyword>
<dbReference type="SUPFAM" id="SSF57850">
    <property type="entry name" value="RING/U-box"/>
    <property type="match status" value="1"/>
</dbReference>
<keyword evidence="4" id="KW-0479">Metal-binding</keyword>
<dbReference type="Pfam" id="PF25576">
    <property type="entry name" value="TPR_RNF123"/>
    <property type="match status" value="1"/>
</dbReference>
<dbReference type="Gene3D" id="3.30.40.10">
    <property type="entry name" value="Zinc/RING finger domain, C3HC4 (zinc finger)"/>
    <property type="match status" value="1"/>
</dbReference>
<organism evidence="11 12">
    <name type="scientific">Strigamia maritima</name>
    <name type="common">European centipede</name>
    <name type="synonym">Geophilus maritimus</name>
    <dbReference type="NCBI Taxonomy" id="126957"/>
    <lineage>
        <taxon>Eukaryota</taxon>
        <taxon>Metazoa</taxon>
        <taxon>Ecdysozoa</taxon>
        <taxon>Arthropoda</taxon>
        <taxon>Myriapoda</taxon>
        <taxon>Chilopoda</taxon>
        <taxon>Pleurostigmophora</taxon>
        <taxon>Geophilomorpha</taxon>
        <taxon>Linotaeniidae</taxon>
        <taxon>Strigamia</taxon>
    </lineage>
</organism>
<evidence type="ECO:0000256" key="6">
    <source>
        <dbReference type="ARBA" id="ARBA00022786"/>
    </source>
</evidence>
<dbReference type="GO" id="GO:0061630">
    <property type="term" value="F:ubiquitin protein ligase activity"/>
    <property type="evidence" value="ECO:0007669"/>
    <property type="project" value="UniProtKB-EC"/>
</dbReference>
<dbReference type="EC" id="2.3.2.27" evidence="2"/>
<evidence type="ECO:0000256" key="7">
    <source>
        <dbReference type="ARBA" id="ARBA00022833"/>
    </source>
</evidence>
<dbReference type="InterPro" id="IPR003877">
    <property type="entry name" value="SPRY_dom"/>
</dbReference>
<dbReference type="Gene3D" id="2.60.120.920">
    <property type="match status" value="1"/>
</dbReference>
<comment type="catalytic activity">
    <reaction evidence="1">
        <text>S-ubiquitinyl-[E2 ubiquitin-conjugating enzyme]-L-cysteine + [acceptor protein]-L-lysine = [E2 ubiquitin-conjugating enzyme]-L-cysteine + N(6)-ubiquitinyl-[acceptor protein]-L-lysine.</text>
        <dbReference type="EC" id="2.3.2.27"/>
    </reaction>
</comment>
<dbReference type="HOGENOM" id="CLU_006687_2_0_1"/>
<dbReference type="InterPro" id="IPR045129">
    <property type="entry name" value="RNF123/RKP/RSPRY1"/>
</dbReference>
<dbReference type="GO" id="GO:0008270">
    <property type="term" value="F:zinc ion binding"/>
    <property type="evidence" value="ECO:0007669"/>
    <property type="project" value="UniProtKB-KW"/>
</dbReference>
<dbReference type="GO" id="GO:0051603">
    <property type="term" value="P:proteolysis involved in protein catabolic process"/>
    <property type="evidence" value="ECO:0007669"/>
    <property type="project" value="TreeGrafter"/>
</dbReference>
<feature type="domain" description="B30.2/SPRY" evidence="10">
    <location>
        <begin position="84"/>
        <end position="263"/>
    </location>
</feature>
<dbReference type="InterPro" id="IPR001870">
    <property type="entry name" value="B30.2/SPRY"/>
</dbReference>
<dbReference type="eggNOG" id="KOG2242">
    <property type="taxonomic scope" value="Eukaryota"/>
</dbReference>
<dbReference type="PANTHER" id="PTHR13363:SF5">
    <property type="entry name" value="E3 UBIQUITIN-PROTEIN LIGASE RNF123"/>
    <property type="match status" value="1"/>
</dbReference>
<feature type="domain" description="RING-type" evidence="9">
    <location>
        <begin position="1230"/>
        <end position="1268"/>
    </location>
</feature>
<reference evidence="11" key="2">
    <citation type="submission" date="2015-02" db="UniProtKB">
        <authorList>
            <consortium name="EnsemblMetazoa"/>
        </authorList>
    </citation>
    <scope>IDENTIFICATION</scope>
</reference>
<dbReference type="PROSITE" id="PS50089">
    <property type="entry name" value="ZF_RING_2"/>
    <property type="match status" value="1"/>
</dbReference>
<reference evidence="12" key="1">
    <citation type="submission" date="2011-05" db="EMBL/GenBank/DDBJ databases">
        <authorList>
            <person name="Richards S.R."/>
            <person name="Qu J."/>
            <person name="Jiang H."/>
            <person name="Jhangiani S.N."/>
            <person name="Agravi P."/>
            <person name="Goodspeed R."/>
            <person name="Gross S."/>
            <person name="Mandapat C."/>
            <person name="Jackson L."/>
            <person name="Mathew T."/>
            <person name="Pu L."/>
            <person name="Thornton R."/>
            <person name="Saada N."/>
            <person name="Wilczek-Boney K.B."/>
            <person name="Lee S."/>
            <person name="Kovar C."/>
            <person name="Wu Y."/>
            <person name="Scherer S.E."/>
            <person name="Worley K.C."/>
            <person name="Muzny D.M."/>
            <person name="Gibbs R."/>
        </authorList>
    </citation>
    <scope>NUCLEOTIDE SEQUENCE</scope>
    <source>
        <strain evidence="12">Brora</strain>
    </source>
</reference>
<dbReference type="SUPFAM" id="SSF49899">
    <property type="entry name" value="Concanavalin A-like lectins/glucanases"/>
    <property type="match status" value="1"/>
</dbReference>
<dbReference type="SMART" id="SM00449">
    <property type="entry name" value="SPRY"/>
    <property type="match status" value="1"/>
</dbReference>
<dbReference type="FunFam" id="3.30.40.10:FF:000133">
    <property type="entry name" value="E3 ubiquitin-protein ligase RNF123"/>
    <property type="match status" value="1"/>
</dbReference>
<evidence type="ECO:0000256" key="3">
    <source>
        <dbReference type="ARBA" id="ARBA00022679"/>
    </source>
</evidence>
<dbReference type="PhylomeDB" id="T1IK83"/>
<dbReference type="InterPro" id="IPR043136">
    <property type="entry name" value="B30.2/SPRY_sf"/>
</dbReference>
<dbReference type="Pfam" id="PF13920">
    <property type="entry name" value="zf-C3HC4_3"/>
    <property type="match status" value="1"/>
</dbReference>
<dbReference type="InterPro" id="IPR013083">
    <property type="entry name" value="Znf_RING/FYVE/PHD"/>
</dbReference>
<sequence length="1284" mass="144537">CHHLRCHYLNWRCCFKEIWNRYLWNLLETISNKRNKMDKTNTEDILESVFGTKDESSDIPGSTTNWKAVTLSNLELWIENELLEIRPTQPEYDEASGRIGSSRVMFDVTSNVGSFVIDRDKLGVSSQSNFSSLRANVCVYKGKWHFELMLGSKGVMQIGWATLSCQFSQEKGVGDTSDSYAYDGNRVRKWNIATYKYGESWLTGDVIGCAIDLDKGSIHFYRNGYHLGEAFANIKTGPGIAYFPAISLAYSENLVANFGATPLKYPIQGFRPLQDPPEMELKRANMLMAWLGDLLPLMMNADNVSDRSVHLKQSHANTSITQLMISGKTVLMIVAAQIIHRLAPLLTSIYVTDGCLLNFLVQNLIPSDTDQLDLSFERIPGIEKLLDIFWILMEEHEIRACVENLIICLLTAYRFSAISSSFLQQKKYLVLTLAILRHRKTRVLLLKNIKFPILLHIKPLDNDSLIATIPEVWWKMNVEKFSPDKDLPNSENKIAYDEAILKLKDSLKVLENIQVELLKVLLDNEDGDNSPCSRLLFLTKFRDFLRENLTGSRLHPIHLCPLPVTLCFFHRLIQALKYYWDKYASSSTDAQNYDVTNTSGAFIPNRVFFDDSISFYEIQRVGGLLSHLKKTLRDDVAVALGFKVGLLHSDPSSTLAVAAAKNLSGSVSQDSGPSTSGATTPRANIEQKSLPKLLGVNETQSVDSVATPVAAFGSSTTTESVPLLSLVELLDGIVLLYHISAHKQLAKMCSLRESMQDYINALEETEIKMDSIVNKELDADVLNALHCSKLVFLEKLAEQSRHYAWIQAVIYSREKQEDVYWLLQILLRTVNRASLEGPLFGFVPDYYIESCINCCTALRSYFTDSAALPGYDDTLVDMALFLSTHFSDKRVVNADIKDILIQAVASFVCHQPTLKGLEQMPKENRLLMVKALLQPYENRAWAQSNWILVRLWKGCGFGFRYTQPPHMAKRLSPKPQNENNIASQYQTEPCPSVLFQNHIAELLEQDPPLATAFLNSVLNQLNWSFSEFIGMLQEIQNASNRPERVFIDSRQLKICATCYDLALALLRVLEMVVHVSPSLFTDGSKPASEPLLARLCQLLCQVLNRITSRSGCFDHVVAMEIPGLETIDHFPLVAAVTGILVQLLLCGSPESKVSATSALLIEPSFQLSSIEFLLNSSLNTLGTSPVSKIHFNEEINSSEVQAVEDMLRHLEGEHKTMQITSEVSTEEELCTICYAHPITVIFKPCGHQSCRTCIFHHLMNKNECFFCKTFIDMVVDLNGKDCCK</sequence>
<evidence type="ECO:0000256" key="8">
    <source>
        <dbReference type="PROSITE-ProRule" id="PRU00175"/>
    </source>
</evidence>
<dbReference type="Proteomes" id="UP000014500">
    <property type="component" value="Unassembled WGS sequence"/>
</dbReference>
<dbReference type="Pfam" id="PF00622">
    <property type="entry name" value="SPRY"/>
    <property type="match status" value="1"/>
</dbReference>
<dbReference type="InterPro" id="IPR013320">
    <property type="entry name" value="ConA-like_dom_sf"/>
</dbReference>
<dbReference type="eggNOG" id="KOG4692">
    <property type="taxonomic scope" value="Eukaryota"/>
</dbReference>
<evidence type="ECO:0000313" key="12">
    <source>
        <dbReference type="Proteomes" id="UP000014500"/>
    </source>
</evidence>
<evidence type="ECO:0000256" key="1">
    <source>
        <dbReference type="ARBA" id="ARBA00000900"/>
    </source>
</evidence>
<evidence type="ECO:0000256" key="5">
    <source>
        <dbReference type="ARBA" id="ARBA00022771"/>
    </source>
</evidence>
<dbReference type="InterPro" id="IPR057987">
    <property type="entry name" value="TPR_RNF123/RKP"/>
</dbReference>
<dbReference type="CDD" id="cd12882">
    <property type="entry name" value="SPRY_RNF123"/>
    <property type="match status" value="1"/>
</dbReference>
<keyword evidence="6" id="KW-0833">Ubl conjugation pathway</keyword>
<dbReference type="EnsemblMetazoa" id="SMAR001320-RA">
    <property type="protein sequence ID" value="SMAR001320-PA"/>
    <property type="gene ID" value="SMAR001320"/>
</dbReference>
<dbReference type="CDD" id="cd16541">
    <property type="entry name" value="RING-HC_RNF123"/>
    <property type="match status" value="1"/>
</dbReference>
<keyword evidence="12" id="KW-1185">Reference proteome</keyword>
<dbReference type="EMBL" id="JH430443">
    <property type="status" value="NOT_ANNOTATED_CDS"/>
    <property type="molecule type" value="Genomic_DNA"/>
</dbReference>
<accession>T1IK83</accession>
<dbReference type="GO" id="GO:0016567">
    <property type="term" value="P:protein ubiquitination"/>
    <property type="evidence" value="ECO:0007669"/>
    <property type="project" value="UniProtKB-ARBA"/>
</dbReference>
<name>T1IK83_STRMM</name>
<evidence type="ECO:0000259" key="9">
    <source>
        <dbReference type="PROSITE" id="PS50089"/>
    </source>
</evidence>
<keyword evidence="5 8" id="KW-0863">Zinc-finger</keyword>
<evidence type="ECO:0000259" key="10">
    <source>
        <dbReference type="PROSITE" id="PS50188"/>
    </source>
</evidence>
<dbReference type="GO" id="GO:0005737">
    <property type="term" value="C:cytoplasm"/>
    <property type="evidence" value="ECO:0007669"/>
    <property type="project" value="TreeGrafter"/>
</dbReference>
<keyword evidence="3" id="KW-0808">Transferase</keyword>
<protein>
    <recommendedName>
        <fullName evidence="2">RING-type E3 ubiquitin transferase</fullName>
        <ecNumber evidence="2">2.3.2.27</ecNumber>
    </recommendedName>
</protein>
<dbReference type="PANTHER" id="PTHR13363">
    <property type="entry name" value="RING FINGER AND SRY DOMAIN-CONTAINING"/>
    <property type="match status" value="1"/>
</dbReference>
<evidence type="ECO:0000313" key="11">
    <source>
        <dbReference type="EnsemblMetazoa" id="SMAR001320-PA"/>
    </source>
</evidence>